<feature type="transmembrane region" description="Helical" evidence="5">
    <location>
        <begin position="70"/>
        <end position="87"/>
    </location>
</feature>
<evidence type="ECO:0000256" key="4">
    <source>
        <dbReference type="ARBA" id="ARBA00023136"/>
    </source>
</evidence>
<feature type="transmembrane region" description="Helical" evidence="5">
    <location>
        <begin position="126"/>
        <end position="145"/>
    </location>
</feature>
<feature type="transmembrane region" description="Helical" evidence="5">
    <location>
        <begin position="186"/>
        <end position="205"/>
    </location>
</feature>
<feature type="transmembrane region" description="Helical" evidence="5">
    <location>
        <begin position="157"/>
        <end position="179"/>
    </location>
</feature>
<keyword evidence="2 5" id="KW-0812">Transmembrane</keyword>
<keyword evidence="3 5" id="KW-1133">Transmembrane helix</keyword>
<dbReference type="PANTHER" id="PTHR37422">
    <property type="entry name" value="TEICHURONIC ACID BIOSYNTHESIS PROTEIN TUAE"/>
    <property type="match status" value="1"/>
</dbReference>
<name>A0ABT3PYR9_9BACT</name>
<keyword evidence="8" id="KW-1185">Reference proteome</keyword>
<feature type="transmembrane region" description="Helical" evidence="5">
    <location>
        <begin position="240"/>
        <end position="258"/>
    </location>
</feature>
<accession>A0ABT3PYR9</accession>
<feature type="transmembrane region" description="Helical" evidence="5">
    <location>
        <begin position="99"/>
        <end position="117"/>
    </location>
</feature>
<evidence type="ECO:0000256" key="1">
    <source>
        <dbReference type="ARBA" id="ARBA00004141"/>
    </source>
</evidence>
<dbReference type="GO" id="GO:0016874">
    <property type="term" value="F:ligase activity"/>
    <property type="evidence" value="ECO:0007669"/>
    <property type="project" value="UniProtKB-KW"/>
</dbReference>
<evidence type="ECO:0000313" key="7">
    <source>
        <dbReference type="EMBL" id="MCW9712986.1"/>
    </source>
</evidence>
<dbReference type="RefSeq" id="WP_265789372.1">
    <property type="nucleotide sequence ID" value="NZ_BAABRS010000002.1"/>
</dbReference>
<evidence type="ECO:0000256" key="5">
    <source>
        <dbReference type="SAM" id="Phobius"/>
    </source>
</evidence>
<dbReference type="Pfam" id="PF04932">
    <property type="entry name" value="Wzy_C"/>
    <property type="match status" value="1"/>
</dbReference>
<comment type="caution">
    <text evidence="7">The sequence shown here is derived from an EMBL/GenBank/DDBJ whole genome shotgun (WGS) entry which is preliminary data.</text>
</comment>
<sequence>MNKVGGYIISFLSFELLLVLFLNAGRYKADPRFAWVPVDLTALFLVLSVAAGVYILIYKDLFFVLDSLKLNFIYFIFVGYVLLSFFWTPGEIYASEKAMYIATLVYWPLLATSIIVSSRTERLKRFIILVVFFSFWIAVETFIAYQQSGGRMVTALGGNYLGIGRVLGPAVLIILGYILYYSRSTILKIAGLGIIGFLLYLLFVVGGRGPLLATLIPISIPLLASIKFESASVIWIKRSFTFLAAVVVLSIASMVYLMNQEDAPATLRRLELLLESNDGMGGSAQARFSYYVTTLELWIKQPLIGYGVGSWPVLVEGTDARGYPHNIILETLFEFGIAGMLIMTTLFVYALRNLGSWKVIQSNPYRLIILMVFANALLNAFVSGDIPDNRFLFATLGLMMLPKTKEDQVEE</sequence>
<feature type="transmembrane region" description="Helical" evidence="5">
    <location>
        <begin position="211"/>
        <end position="228"/>
    </location>
</feature>
<dbReference type="Proteomes" id="UP001207337">
    <property type="component" value="Unassembled WGS sequence"/>
</dbReference>
<proteinExistence type="predicted"/>
<organism evidence="7 8">
    <name type="scientific">Fodinibius salicampi</name>
    <dbReference type="NCBI Taxonomy" id="1920655"/>
    <lineage>
        <taxon>Bacteria</taxon>
        <taxon>Pseudomonadati</taxon>
        <taxon>Balneolota</taxon>
        <taxon>Balneolia</taxon>
        <taxon>Balneolales</taxon>
        <taxon>Balneolaceae</taxon>
        <taxon>Fodinibius</taxon>
    </lineage>
</organism>
<feature type="transmembrane region" description="Helical" evidence="5">
    <location>
        <begin position="363"/>
        <end position="382"/>
    </location>
</feature>
<feature type="transmembrane region" description="Helical" evidence="5">
    <location>
        <begin position="332"/>
        <end position="351"/>
    </location>
</feature>
<evidence type="ECO:0000259" key="6">
    <source>
        <dbReference type="Pfam" id="PF04932"/>
    </source>
</evidence>
<keyword evidence="7" id="KW-0436">Ligase</keyword>
<gene>
    <name evidence="7" type="ORF">LQ318_08715</name>
</gene>
<evidence type="ECO:0000313" key="8">
    <source>
        <dbReference type="Proteomes" id="UP001207337"/>
    </source>
</evidence>
<comment type="subcellular location">
    <subcellularLocation>
        <location evidence="1">Membrane</location>
        <topology evidence="1">Multi-pass membrane protein</topology>
    </subcellularLocation>
</comment>
<evidence type="ECO:0000256" key="2">
    <source>
        <dbReference type="ARBA" id="ARBA00022692"/>
    </source>
</evidence>
<feature type="transmembrane region" description="Helical" evidence="5">
    <location>
        <begin position="33"/>
        <end position="58"/>
    </location>
</feature>
<protein>
    <submittedName>
        <fullName evidence="7">O-antigen ligase family protein</fullName>
    </submittedName>
</protein>
<evidence type="ECO:0000256" key="3">
    <source>
        <dbReference type="ARBA" id="ARBA00022989"/>
    </source>
</evidence>
<dbReference type="InterPro" id="IPR007016">
    <property type="entry name" value="O-antigen_ligase-rel_domated"/>
</dbReference>
<dbReference type="PANTHER" id="PTHR37422:SF17">
    <property type="entry name" value="O-ANTIGEN LIGASE"/>
    <property type="match status" value="1"/>
</dbReference>
<keyword evidence="4 5" id="KW-0472">Membrane</keyword>
<reference evidence="7 8" key="1">
    <citation type="submission" date="2021-11" db="EMBL/GenBank/DDBJ databases">
        <title>Aliifidinibius sp. nov., a new bacterium isolated from saline soil.</title>
        <authorList>
            <person name="Galisteo C."/>
            <person name="De La Haba R."/>
            <person name="Sanchez-Porro C."/>
            <person name="Ventosa A."/>
        </authorList>
    </citation>
    <scope>NUCLEOTIDE SEQUENCE [LARGE SCALE GENOMIC DNA]</scope>
    <source>
        <strain evidence="7 8">KACC 190600</strain>
    </source>
</reference>
<dbReference type="InterPro" id="IPR051533">
    <property type="entry name" value="WaaL-like"/>
</dbReference>
<dbReference type="EMBL" id="JAJNDC010000002">
    <property type="protein sequence ID" value="MCW9712986.1"/>
    <property type="molecule type" value="Genomic_DNA"/>
</dbReference>
<feature type="transmembrane region" description="Helical" evidence="5">
    <location>
        <begin position="7"/>
        <end position="27"/>
    </location>
</feature>
<feature type="domain" description="O-antigen ligase-related" evidence="6">
    <location>
        <begin position="171"/>
        <end position="342"/>
    </location>
</feature>